<dbReference type="SUPFAM" id="SSF141868">
    <property type="entry name" value="EAL domain-like"/>
    <property type="match status" value="1"/>
</dbReference>
<evidence type="ECO:0000313" key="6">
    <source>
        <dbReference type="EMBL" id="MBB3711860.1"/>
    </source>
</evidence>
<evidence type="ECO:0000259" key="2">
    <source>
        <dbReference type="PROSITE" id="PS50112"/>
    </source>
</evidence>
<dbReference type="Pfam" id="PF00563">
    <property type="entry name" value="EAL"/>
    <property type="match status" value="1"/>
</dbReference>
<feature type="transmembrane region" description="Helical" evidence="1">
    <location>
        <begin position="84"/>
        <end position="103"/>
    </location>
</feature>
<dbReference type="InterPro" id="IPR029787">
    <property type="entry name" value="Nucleotide_cyclase"/>
</dbReference>
<dbReference type="InterPro" id="IPR001633">
    <property type="entry name" value="EAL_dom"/>
</dbReference>
<dbReference type="PROSITE" id="PS50883">
    <property type="entry name" value="EAL"/>
    <property type="match status" value="1"/>
</dbReference>
<reference evidence="6 7" key="1">
    <citation type="submission" date="2020-08" db="EMBL/GenBank/DDBJ databases">
        <title>Genomic Encyclopedia of Type Strains, Phase III (KMG-III): the genomes of soil and plant-associated and newly described type strains.</title>
        <authorList>
            <person name="Whitman W."/>
        </authorList>
    </citation>
    <scope>NUCLEOTIDE SEQUENCE [LARGE SCALE GENOMIC DNA]</scope>
    <source>
        <strain evidence="6 7">CECT 8572</strain>
    </source>
</reference>
<dbReference type="SUPFAM" id="SSF55073">
    <property type="entry name" value="Nucleotide cyclase"/>
    <property type="match status" value="1"/>
</dbReference>
<dbReference type="InterPro" id="IPR043128">
    <property type="entry name" value="Rev_trsase/Diguanyl_cyclase"/>
</dbReference>
<dbReference type="InterPro" id="IPR035965">
    <property type="entry name" value="PAS-like_dom_sf"/>
</dbReference>
<dbReference type="Pfam" id="PF00990">
    <property type="entry name" value="GGDEF"/>
    <property type="match status" value="1"/>
</dbReference>
<dbReference type="InterPro" id="IPR052155">
    <property type="entry name" value="Biofilm_reg_signaling"/>
</dbReference>
<feature type="transmembrane region" description="Helical" evidence="1">
    <location>
        <begin position="209"/>
        <end position="230"/>
    </location>
</feature>
<evidence type="ECO:0000259" key="5">
    <source>
        <dbReference type="PROSITE" id="PS50924"/>
    </source>
</evidence>
<dbReference type="InterPro" id="IPR000160">
    <property type="entry name" value="GGDEF_dom"/>
</dbReference>
<dbReference type="PANTHER" id="PTHR44757:SF2">
    <property type="entry name" value="BIOFILM ARCHITECTURE MAINTENANCE PROTEIN MBAA"/>
    <property type="match status" value="1"/>
</dbReference>
<feature type="domain" description="PAS" evidence="2">
    <location>
        <begin position="245"/>
        <end position="288"/>
    </location>
</feature>
<feature type="domain" description="MHYT" evidence="5">
    <location>
        <begin position="12"/>
        <end position="195"/>
    </location>
</feature>
<dbReference type="CDD" id="cd01949">
    <property type="entry name" value="GGDEF"/>
    <property type="match status" value="1"/>
</dbReference>
<dbReference type="CDD" id="cd01948">
    <property type="entry name" value="EAL"/>
    <property type="match status" value="1"/>
</dbReference>
<dbReference type="PANTHER" id="PTHR44757">
    <property type="entry name" value="DIGUANYLATE CYCLASE DGCP"/>
    <property type="match status" value="1"/>
</dbReference>
<dbReference type="PROSITE" id="PS50924">
    <property type="entry name" value="MHYT"/>
    <property type="match status" value="1"/>
</dbReference>
<organism evidence="6 7">
    <name type="scientific">Limimaricola variabilis</name>
    <dbReference type="NCBI Taxonomy" id="1492771"/>
    <lineage>
        <taxon>Bacteria</taxon>
        <taxon>Pseudomonadati</taxon>
        <taxon>Pseudomonadota</taxon>
        <taxon>Alphaproteobacteria</taxon>
        <taxon>Rhodobacterales</taxon>
        <taxon>Paracoccaceae</taxon>
        <taxon>Limimaricola</taxon>
    </lineage>
</organism>
<feature type="transmembrane region" description="Helical" evidence="1">
    <location>
        <begin position="47"/>
        <end position="72"/>
    </location>
</feature>
<dbReference type="Pfam" id="PF12860">
    <property type="entry name" value="PAS_7"/>
    <property type="match status" value="1"/>
</dbReference>
<dbReference type="Proteomes" id="UP000576152">
    <property type="component" value="Unassembled WGS sequence"/>
</dbReference>
<dbReference type="RefSeq" id="WP_183471301.1">
    <property type="nucleotide sequence ID" value="NZ_JACIBX010000004.1"/>
</dbReference>
<dbReference type="InterPro" id="IPR005330">
    <property type="entry name" value="MHYT_dom"/>
</dbReference>
<keyword evidence="1" id="KW-0472">Membrane</keyword>
<evidence type="ECO:0000256" key="1">
    <source>
        <dbReference type="PROSITE-ProRule" id="PRU00244"/>
    </source>
</evidence>
<dbReference type="Gene3D" id="3.30.70.270">
    <property type="match status" value="1"/>
</dbReference>
<gene>
    <name evidence="6" type="ORF">FHS00_001436</name>
</gene>
<keyword evidence="1" id="KW-0812">Transmembrane</keyword>
<feature type="transmembrane region" description="Helical" evidence="1">
    <location>
        <begin position="15"/>
        <end position="35"/>
    </location>
</feature>
<sequence>MFSTILQGLVQTHPLFVAMAAVVCGGMALTLVLLMRQVSLNQGRRRLVPLLWIALVAGGGVWTTHFIAMIGYRPAAAVGYDPTITALSALVGVIGVGVPLALASLQRARWARAGLGAVAGAGVGAMHFTGMAAMHNPMHHEIGSTVLAMLFGMAFFAPAMAVSGMGLAARWARGTGLVLGVCTLHFTAISGMGLQIIGGAAGEGIDRQLLSSFTALTTLALCYAAITAMVHRRRLSSARQEVARKEASFVAALQNMSNALVMVDEKRSITAINHRCYELFGIAEGSVVAGDRIERLVEVIEAGRAWEQARFSAIVDTHLERMRGTEMLRSEEEFANGRVLCISSRGVPTGEVVLTFDDFTEHRAAQAKIAHMAFHDALTGLPNRRSFRDHMAAIMEDTTPRALLMLDLDHFKVVNDTLGHPVGDGLLVQVARRLLDAAGKGATVFRLGGDEMVVVLDGAGEVEATEIGRAIIESLSRPFDVDGHKISIGCSIGASLIDGATNTSEALQRADLGLYRAKSLGRNRIQFYEDGMMEKALARRQMESDLTQALKCGEFRLDYQPICRLSDRAILGFEALIRWDHPLRGLVSPAEFIPLSEENGMIVQIGEWVIEEACRQLAEWPEEVHVAVNVSPMQMRLPSIVEVVRRALAAHDLAPQRLTLELTETALVRDGAHLARNLIALRAMGVKIAMDDFGTGYSSFTHLRDFELDQIKIDRSFVNVAQEDHKAWAVAQAVTNMARELSVGAVGEGVESSEQITRLMELGCDVAQGFFLGRPMDGTRATALLADAAAADHIAAE</sequence>
<keyword evidence="7" id="KW-1185">Reference proteome</keyword>
<feature type="transmembrane region" description="Helical" evidence="1">
    <location>
        <begin position="115"/>
        <end position="134"/>
    </location>
</feature>
<dbReference type="SMART" id="SM00267">
    <property type="entry name" value="GGDEF"/>
    <property type="match status" value="1"/>
</dbReference>
<dbReference type="Gene3D" id="3.30.450.20">
    <property type="entry name" value="PAS domain"/>
    <property type="match status" value="1"/>
</dbReference>
<evidence type="ECO:0000259" key="4">
    <source>
        <dbReference type="PROSITE" id="PS50887"/>
    </source>
</evidence>
<proteinExistence type="predicted"/>
<evidence type="ECO:0000313" key="7">
    <source>
        <dbReference type="Proteomes" id="UP000576152"/>
    </source>
</evidence>
<dbReference type="EMBL" id="JACIBX010000004">
    <property type="protein sequence ID" value="MBB3711860.1"/>
    <property type="molecule type" value="Genomic_DNA"/>
</dbReference>
<feature type="domain" description="EAL" evidence="3">
    <location>
        <begin position="539"/>
        <end position="789"/>
    </location>
</feature>
<dbReference type="SMART" id="SM00052">
    <property type="entry name" value="EAL"/>
    <property type="match status" value="1"/>
</dbReference>
<dbReference type="Pfam" id="PF03707">
    <property type="entry name" value="MHYT"/>
    <property type="match status" value="2"/>
</dbReference>
<dbReference type="InterPro" id="IPR035919">
    <property type="entry name" value="EAL_sf"/>
</dbReference>
<dbReference type="NCBIfam" id="TIGR00254">
    <property type="entry name" value="GGDEF"/>
    <property type="match status" value="1"/>
</dbReference>
<dbReference type="InterPro" id="IPR000014">
    <property type="entry name" value="PAS"/>
</dbReference>
<evidence type="ECO:0000259" key="3">
    <source>
        <dbReference type="PROSITE" id="PS50883"/>
    </source>
</evidence>
<accession>A0ABR6HN32</accession>
<dbReference type="Gene3D" id="3.20.20.450">
    <property type="entry name" value="EAL domain"/>
    <property type="match status" value="1"/>
</dbReference>
<comment type="caution">
    <text evidence="6">The sequence shown here is derived from an EMBL/GenBank/DDBJ whole genome shotgun (WGS) entry which is preliminary data.</text>
</comment>
<feature type="transmembrane region" description="Helical" evidence="1">
    <location>
        <begin position="176"/>
        <end position="197"/>
    </location>
</feature>
<dbReference type="PROSITE" id="PS50112">
    <property type="entry name" value="PAS"/>
    <property type="match status" value="1"/>
</dbReference>
<dbReference type="PROSITE" id="PS50887">
    <property type="entry name" value="GGDEF"/>
    <property type="match status" value="1"/>
</dbReference>
<dbReference type="SUPFAM" id="SSF55785">
    <property type="entry name" value="PYP-like sensor domain (PAS domain)"/>
    <property type="match status" value="1"/>
</dbReference>
<feature type="transmembrane region" description="Helical" evidence="1">
    <location>
        <begin position="146"/>
        <end position="169"/>
    </location>
</feature>
<protein>
    <submittedName>
        <fullName evidence="6">Diguanylate cyclase (GGDEF)-like protein</fullName>
    </submittedName>
</protein>
<name>A0ABR6HN32_9RHOB</name>
<feature type="domain" description="GGDEF" evidence="4">
    <location>
        <begin position="399"/>
        <end position="530"/>
    </location>
</feature>
<keyword evidence="1" id="KW-1133">Transmembrane helix</keyword>